<name>A0ABV4Q802_9ACTN</name>
<keyword evidence="1" id="KW-0472">Membrane</keyword>
<proteinExistence type="predicted"/>
<evidence type="ECO:0000313" key="4">
    <source>
        <dbReference type="Proteomes" id="UP001569963"/>
    </source>
</evidence>
<keyword evidence="1" id="KW-0812">Transmembrane</keyword>
<feature type="chain" id="PRO_5045060851" description="DUF4436 domain-containing protein" evidence="2">
    <location>
        <begin position="21"/>
        <end position="286"/>
    </location>
</feature>
<protein>
    <recommendedName>
        <fullName evidence="5">DUF4436 domain-containing protein</fullName>
    </recommendedName>
</protein>
<gene>
    <name evidence="3" type="ORF">SM611_07820</name>
</gene>
<dbReference type="Proteomes" id="UP001569963">
    <property type="component" value="Unassembled WGS sequence"/>
</dbReference>
<evidence type="ECO:0000256" key="2">
    <source>
        <dbReference type="SAM" id="SignalP"/>
    </source>
</evidence>
<organism evidence="3 4">
    <name type="scientific">Actinomadura monticuli</name>
    <dbReference type="NCBI Taxonomy" id="3097367"/>
    <lineage>
        <taxon>Bacteria</taxon>
        <taxon>Bacillati</taxon>
        <taxon>Actinomycetota</taxon>
        <taxon>Actinomycetes</taxon>
        <taxon>Streptosporangiales</taxon>
        <taxon>Thermomonosporaceae</taxon>
        <taxon>Actinomadura</taxon>
    </lineage>
</organism>
<keyword evidence="1" id="KW-1133">Transmembrane helix</keyword>
<feature type="signal peptide" evidence="2">
    <location>
        <begin position="1"/>
        <end position="20"/>
    </location>
</feature>
<feature type="transmembrane region" description="Helical" evidence="1">
    <location>
        <begin position="199"/>
        <end position="219"/>
    </location>
</feature>
<dbReference type="PROSITE" id="PS51257">
    <property type="entry name" value="PROKAR_LIPOPROTEIN"/>
    <property type="match status" value="1"/>
</dbReference>
<feature type="transmembrane region" description="Helical" evidence="1">
    <location>
        <begin position="239"/>
        <end position="267"/>
    </location>
</feature>
<evidence type="ECO:0008006" key="5">
    <source>
        <dbReference type="Google" id="ProtNLM"/>
    </source>
</evidence>
<dbReference type="RefSeq" id="WP_371948375.1">
    <property type="nucleotide sequence ID" value="NZ_JAXCEI010000003.1"/>
</dbReference>
<comment type="caution">
    <text evidence="3">The sequence shown here is derived from an EMBL/GenBank/DDBJ whole genome shotgun (WGS) entry which is preliminary data.</text>
</comment>
<dbReference type="EMBL" id="JAXCEI010000003">
    <property type="protein sequence ID" value="MFA1538831.1"/>
    <property type="molecule type" value="Genomic_DNA"/>
</dbReference>
<evidence type="ECO:0000313" key="3">
    <source>
        <dbReference type="EMBL" id="MFA1538831.1"/>
    </source>
</evidence>
<reference evidence="3 4" key="1">
    <citation type="submission" date="2023-11" db="EMBL/GenBank/DDBJ databases">
        <title>Actinomadura monticuli sp. nov., isolated from volcanic ash.</title>
        <authorList>
            <person name="Lee S.D."/>
            <person name="Yang H."/>
            <person name="Kim I.S."/>
        </authorList>
    </citation>
    <scope>NUCLEOTIDE SEQUENCE [LARGE SCALE GENOMIC DNA]</scope>
    <source>
        <strain evidence="3 4">DLS-62</strain>
    </source>
</reference>
<accession>A0ABV4Q802</accession>
<keyword evidence="2" id="KW-0732">Signal</keyword>
<evidence type="ECO:0000256" key="1">
    <source>
        <dbReference type="SAM" id="Phobius"/>
    </source>
</evidence>
<feature type="transmembrane region" description="Helical" evidence="1">
    <location>
        <begin position="171"/>
        <end position="192"/>
    </location>
</feature>
<keyword evidence="4" id="KW-1185">Reference proteome</keyword>
<sequence>MSIRRLAALAVALLALTVLAGCGGGGVPPPQRARVDVAVLDDGGAEVELHAAGRLSSDAEVRALAGGIARDLFPEAAKVRVRTGKERGAPFARAEVGGAYRPGRRPSLRIDASGALRRLTAEGFEDTALRLRVPPVPATVRAGGDATGRRAWRLREGAPAPVLAVGMRPRPARWCGAMALPVLGALGVALAFFVRRRALAVPAAGTAVAAGVLAVVLAAGRQGANLGVAGLLGGTALKLASVAPLVAVPLALPAAMLLGTVLVRWLAGPRAAAGREARPRDSGVFW</sequence>